<organism evidence="3 4">
    <name type="scientific">Lachnospira eligens</name>
    <dbReference type="NCBI Taxonomy" id="39485"/>
    <lineage>
        <taxon>Bacteria</taxon>
        <taxon>Bacillati</taxon>
        <taxon>Bacillota</taxon>
        <taxon>Clostridia</taxon>
        <taxon>Lachnospirales</taxon>
        <taxon>Lachnospiraceae</taxon>
        <taxon>Lachnospira</taxon>
    </lineage>
</organism>
<feature type="compositionally biased region" description="Basic and acidic residues" evidence="1">
    <location>
        <begin position="426"/>
        <end position="508"/>
    </location>
</feature>
<reference evidence="3 4" key="1">
    <citation type="submission" date="2018-08" db="EMBL/GenBank/DDBJ databases">
        <title>A genome reference for cultivated species of the human gut microbiota.</title>
        <authorList>
            <person name="Zou Y."/>
            <person name="Xue W."/>
            <person name="Luo G."/>
        </authorList>
    </citation>
    <scope>NUCLEOTIDE SEQUENCE [LARGE SCALE GENOMIC DNA]</scope>
    <source>
        <strain evidence="3 4">AM37-3BH</strain>
    </source>
</reference>
<feature type="transmembrane region" description="Helical" evidence="2">
    <location>
        <begin position="303"/>
        <end position="325"/>
    </location>
</feature>
<accession>A0A413Z057</accession>
<comment type="caution">
    <text evidence="3">The sequence shown here is derived from an EMBL/GenBank/DDBJ whole genome shotgun (WGS) entry which is preliminary data.</text>
</comment>
<sequence length="529" mass="57492">MSKNQEQMKELINDVRTGKTDKEVLCKEIQKDVNCLIYPVFGEDYKKLSPRAIIDICTNLDSIDVNKNIMRQIATRVSVFMFNLIDNSTIKIDDDYEYEYGRIKEDKELFDIIKDNSRIFKDFKAYDNAPDNIKSLSRVQTIMMELYGYEMHSVDEIETLLDIDSAFILKLIAMMKDNIFGISSVVENMSDYASFDEKETDDSDIKIYGAEQKAAETEAADEYEAYEPENADLPDNESDEGIENDESDDEDSDEGVLFEYDMNGYENNDFDDVPVRGVSLMDKLTAFVGRVFPGVPRARRRNVVYASMVVILVVIILIVSIAAMAGGNRRKVNNKNNINDWKPMEYTTKAPKETDTSKESQTAVQSSGSTATTEAEITSGRDETTAANERTTAEDKNNKPAGRNDSSNTPAGGDDSGNKPAGGDESTDKPAGGDESTDKPAGGDESTDKPAGGDESTDKPAGGDESTDKPAGGDESTDKPAGGDESTDKPAGGDESTDKPAGGDESTDKPAGGDVSSNTPAGGDASADN</sequence>
<feature type="region of interest" description="Disordered" evidence="1">
    <location>
        <begin position="227"/>
        <end position="253"/>
    </location>
</feature>
<keyword evidence="2" id="KW-1133">Transmembrane helix</keyword>
<feature type="compositionally biased region" description="Polar residues" evidence="1">
    <location>
        <begin position="359"/>
        <end position="376"/>
    </location>
</feature>
<evidence type="ECO:0000313" key="3">
    <source>
        <dbReference type="EMBL" id="RHC14706.1"/>
    </source>
</evidence>
<keyword evidence="2" id="KW-0472">Membrane</keyword>
<dbReference type="EMBL" id="QSHM01000002">
    <property type="protein sequence ID" value="RHC14706.1"/>
    <property type="molecule type" value="Genomic_DNA"/>
</dbReference>
<protein>
    <submittedName>
        <fullName evidence="3">Uncharacterized protein</fullName>
    </submittedName>
</protein>
<proteinExistence type="predicted"/>
<feature type="region of interest" description="Disordered" evidence="1">
    <location>
        <begin position="330"/>
        <end position="529"/>
    </location>
</feature>
<evidence type="ECO:0000256" key="1">
    <source>
        <dbReference type="SAM" id="MobiDB-lite"/>
    </source>
</evidence>
<evidence type="ECO:0000256" key="2">
    <source>
        <dbReference type="SAM" id="Phobius"/>
    </source>
</evidence>
<keyword evidence="2" id="KW-0812">Transmembrane</keyword>
<evidence type="ECO:0000313" key="4">
    <source>
        <dbReference type="Proteomes" id="UP000285844"/>
    </source>
</evidence>
<gene>
    <name evidence="3" type="ORF">DW858_02455</name>
</gene>
<name>A0A413Z057_9FIRM</name>
<dbReference type="RefSeq" id="WP_118362391.1">
    <property type="nucleotide sequence ID" value="NZ_QSHM01000002.1"/>
</dbReference>
<dbReference type="AlphaFoldDB" id="A0A413Z057"/>
<dbReference type="Proteomes" id="UP000285844">
    <property type="component" value="Unassembled WGS sequence"/>
</dbReference>